<comment type="subcellular location">
    <subcellularLocation>
        <location evidence="1">Membrane</location>
        <topology evidence="1">Multi-pass membrane protein</topology>
    </subcellularLocation>
</comment>
<name>A0A6J2U861_DROLE</name>
<feature type="transmembrane region" description="Helical" evidence="6">
    <location>
        <begin position="133"/>
        <end position="150"/>
    </location>
</feature>
<evidence type="ECO:0000256" key="2">
    <source>
        <dbReference type="ARBA" id="ARBA00006945"/>
    </source>
</evidence>
<keyword evidence="5 6" id="KW-0472">Membrane</keyword>
<feature type="transmembrane region" description="Helical" evidence="6">
    <location>
        <begin position="95"/>
        <end position="113"/>
    </location>
</feature>
<comment type="similarity">
    <text evidence="2">Belongs to the SURF4 family.</text>
</comment>
<evidence type="ECO:0000256" key="1">
    <source>
        <dbReference type="ARBA" id="ARBA00004141"/>
    </source>
</evidence>
<feature type="transmembrane region" description="Helical" evidence="6">
    <location>
        <begin position="64"/>
        <end position="83"/>
    </location>
</feature>
<dbReference type="OrthoDB" id="7867214at2759"/>
<evidence type="ECO:0000313" key="9">
    <source>
        <dbReference type="RefSeq" id="XP_030384524.1"/>
    </source>
</evidence>
<dbReference type="Proteomes" id="UP000504634">
    <property type="component" value="Unplaced"/>
</dbReference>
<keyword evidence="7" id="KW-0732">Signal</keyword>
<accession>A0A6J2U861</accession>
<dbReference type="InterPro" id="IPR002995">
    <property type="entry name" value="Surf4"/>
</dbReference>
<keyword evidence="8" id="KW-1185">Reference proteome</keyword>
<dbReference type="GeneID" id="115631824"/>
<evidence type="ECO:0000256" key="3">
    <source>
        <dbReference type="ARBA" id="ARBA00022692"/>
    </source>
</evidence>
<reference evidence="9" key="1">
    <citation type="submission" date="2025-08" db="UniProtKB">
        <authorList>
            <consortium name="RefSeq"/>
        </authorList>
    </citation>
    <scope>IDENTIFICATION</scope>
    <source>
        <strain evidence="9">11010-0011.00</strain>
        <tissue evidence="9">Whole body</tissue>
    </source>
</reference>
<sequence length="241" mass="27536">MARFPHKTLLHLLAPFLVLATFWEDALYTAWFSDRTCEEMVMVLGIPKWFAELILMVDTLQTLVISLLIICRFHVLAGVVMLLVQLLADTMLFDVWQLLREFGVAGCVVLLLLFERQRLKGEIPEIGQDVQQVLLLLARICMACACLLWLKDINELIFDVFAFVCLVFILFGFHCKFVSALTAFALLVCNVLKNGFWWQNPTSEDNDAELFCRTLTMVGGYLLLAQLGPGKWSLDSYRVYV</sequence>
<dbReference type="Pfam" id="PF02077">
    <property type="entry name" value="SURF4"/>
    <property type="match status" value="1"/>
</dbReference>
<evidence type="ECO:0000256" key="6">
    <source>
        <dbReference type="SAM" id="Phobius"/>
    </source>
</evidence>
<keyword evidence="4 6" id="KW-1133">Transmembrane helix</keyword>
<feature type="signal peptide" evidence="7">
    <location>
        <begin position="1"/>
        <end position="20"/>
    </location>
</feature>
<keyword evidence="3 6" id="KW-0812">Transmembrane</keyword>
<protein>
    <submittedName>
        <fullName evidence="9">Surfeit locus protein 4 homolog</fullName>
    </submittedName>
</protein>
<evidence type="ECO:0000313" key="8">
    <source>
        <dbReference type="Proteomes" id="UP000504634"/>
    </source>
</evidence>
<gene>
    <name evidence="9" type="primary">LOC115631824</name>
</gene>
<evidence type="ECO:0000256" key="5">
    <source>
        <dbReference type="ARBA" id="ARBA00023136"/>
    </source>
</evidence>
<feature type="transmembrane region" description="Helical" evidence="6">
    <location>
        <begin position="156"/>
        <end position="189"/>
    </location>
</feature>
<evidence type="ECO:0000256" key="4">
    <source>
        <dbReference type="ARBA" id="ARBA00022989"/>
    </source>
</evidence>
<dbReference type="RefSeq" id="XP_030384524.1">
    <property type="nucleotide sequence ID" value="XM_030528664.1"/>
</dbReference>
<feature type="chain" id="PRO_5026952226" evidence="7">
    <location>
        <begin position="21"/>
        <end position="241"/>
    </location>
</feature>
<dbReference type="GO" id="GO:0016020">
    <property type="term" value="C:membrane"/>
    <property type="evidence" value="ECO:0007669"/>
    <property type="project" value="UniProtKB-SubCell"/>
</dbReference>
<organism evidence="8 9">
    <name type="scientific">Drosophila lebanonensis</name>
    <name type="common">Fruit fly</name>
    <name type="synonym">Scaptodrosophila lebanonensis</name>
    <dbReference type="NCBI Taxonomy" id="7225"/>
    <lineage>
        <taxon>Eukaryota</taxon>
        <taxon>Metazoa</taxon>
        <taxon>Ecdysozoa</taxon>
        <taxon>Arthropoda</taxon>
        <taxon>Hexapoda</taxon>
        <taxon>Insecta</taxon>
        <taxon>Pterygota</taxon>
        <taxon>Neoptera</taxon>
        <taxon>Endopterygota</taxon>
        <taxon>Diptera</taxon>
        <taxon>Brachycera</taxon>
        <taxon>Muscomorpha</taxon>
        <taxon>Ephydroidea</taxon>
        <taxon>Drosophilidae</taxon>
        <taxon>Scaptodrosophila</taxon>
    </lineage>
</organism>
<evidence type="ECO:0000256" key="7">
    <source>
        <dbReference type="SAM" id="SignalP"/>
    </source>
</evidence>
<proteinExistence type="inferred from homology"/>
<dbReference type="AlphaFoldDB" id="A0A6J2U861"/>